<dbReference type="CDD" id="cd00130">
    <property type="entry name" value="PAS"/>
    <property type="match status" value="2"/>
</dbReference>
<evidence type="ECO:0000256" key="3">
    <source>
        <dbReference type="ARBA" id="ARBA00023015"/>
    </source>
</evidence>
<dbReference type="InterPro" id="IPR035965">
    <property type="entry name" value="PAS-like_dom_sf"/>
</dbReference>
<evidence type="ECO:0000256" key="6">
    <source>
        <dbReference type="ARBA" id="ARBA00023242"/>
    </source>
</evidence>
<dbReference type="SMART" id="SM00091">
    <property type="entry name" value="PAS"/>
    <property type="match status" value="2"/>
</dbReference>
<keyword evidence="3" id="KW-0805">Transcription regulation</keyword>
<protein>
    <submittedName>
        <fullName evidence="8">Secreted beta-glucosidase sim1</fullName>
    </submittedName>
</protein>
<dbReference type="PANTHER" id="PTHR23043">
    <property type="entry name" value="HYPOXIA-INDUCIBLE FACTOR 1 ALPHA"/>
    <property type="match status" value="1"/>
</dbReference>
<proteinExistence type="predicted"/>
<feature type="region of interest" description="Disordered" evidence="7">
    <location>
        <begin position="180"/>
        <end position="229"/>
    </location>
</feature>
<dbReference type="SUPFAM" id="SSF47459">
    <property type="entry name" value="HLH, helix-loop-helix DNA-binding domain"/>
    <property type="match status" value="1"/>
</dbReference>
<feature type="compositionally biased region" description="Basic residues" evidence="7">
    <location>
        <begin position="616"/>
        <end position="626"/>
    </location>
</feature>
<dbReference type="PANTHER" id="PTHR23043:SF36">
    <property type="entry name" value="PROTEIN SINGLE-MINDED"/>
    <property type="match status" value="1"/>
</dbReference>
<comment type="caution">
    <text evidence="8">The sequence shown here is derived from an EMBL/GenBank/DDBJ whole genome shotgun (WGS) entry which is preliminary data.</text>
</comment>
<name>A0A419Q126_CLOSI</name>
<dbReference type="GO" id="GO:0000981">
    <property type="term" value="F:DNA-binding transcription factor activity, RNA polymerase II-specific"/>
    <property type="evidence" value="ECO:0007669"/>
    <property type="project" value="TreeGrafter"/>
</dbReference>
<dbReference type="EMBL" id="NIRI02000056">
    <property type="protein sequence ID" value="KAG5443036.1"/>
    <property type="molecule type" value="Genomic_DNA"/>
</dbReference>
<keyword evidence="4" id="KW-0238">DNA-binding</keyword>
<feature type="region of interest" description="Disordered" evidence="7">
    <location>
        <begin position="607"/>
        <end position="628"/>
    </location>
</feature>
<dbReference type="OrthoDB" id="6021714at2759"/>
<evidence type="ECO:0000256" key="7">
    <source>
        <dbReference type="SAM" id="MobiDB-lite"/>
    </source>
</evidence>
<evidence type="ECO:0000313" key="8">
    <source>
        <dbReference type="EMBL" id="KAG5443036.1"/>
    </source>
</evidence>
<evidence type="ECO:0000256" key="1">
    <source>
        <dbReference type="ARBA" id="ARBA00004123"/>
    </source>
</evidence>
<dbReference type="GO" id="GO:0046983">
    <property type="term" value="F:protein dimerization activity"/>
    <property type="evidence" value="ECO:0007669"/>
    <property type="project" value="InterPro"/>
</dbReference>
<dbReference type="FunFam" id="4.10.280.10:FF:000007">
    <property type="entry name" value="single-minded homolog 1 isoform X1"/>
    <property type="match status" value="1"/>
</dbReference>
<dbReference type="InParanoid" id="A0A419Q126"/>
<keyword evidence="5" id="KW-0804">Transcription</keyword>
<dbReference type="InterPro" id="IPR013767">
    <property type="entry name" value="PAS_fold"/>
</dbReference>
<comment type="subcellular location">
    <subcellularLocation>
        <location evidence="1">Nucleus</location>
    </subcellularLocation>
</comment>
<dbReference type="Gene3D" id="3.30.450.20">
    <property type="entry name" value="PAS domain"/>
    <property type="match status" value="2"/>
</dbReference>
<sequence length="838" mass="93719">MHLDTELSCNTLSNPLFPVSSLSMQTDFITAQPYGLVPSCNPNPVPAPTSSSCLYGTYPLFLSEGNTHVSTMDYGVQPHPSLPFAPSNSSTFNSNLFAGIQAFQTTYKHSDHGDNKPKDSYPQCTGQIKPTAYHRDYDFFTPKMFHNHTKLLPDCETYTFGPANSVTDNDLFGSAASDANSMATQQTPDDSKVFGSLSVSLHPNGLQSSAPASPRMKEKSKNAARTRREKENAEFYELAKLLPLPSAITSQLDKASIIRLTTSYLKIRSNFPDGLGDAWKNSRNQNTRVPVHPMEKELAPNLFKSMDGFIFIISPEGKILYISETASVLLGLSQVEMTGNEMIEYLHPLDHEELKQLLTIHPSELATNGGAQDFLLERSFVLRIKCVLAKRNAGLTTAGFKVIHCSGHLKVRSVTVDGFPYYQNLGLIAFAYAIPSPNANNTEIRLTSGMFMFRASLDLKLIFLEGRIASITGFQPQELIDKTLYQLVHVVDSVALRRAHETLLIKGQVTTPYYRLMTKTGGWVWMQSYATIVHNSRSSRPNCIVSVNYLLSRPENRDSLLILEQCNTNNNPVAAMKNSQKLNTESTEDQQDQRHLFQLYTNLEHNEYSSPPPAKRERRFTSRTKKHESNATVTKFTANVASEDDVKRVSHSSCLSCDSFGFPPVDTQRLAANFPQFYSTDREMYMPYTRLKLPSGWMDRKSVFPFVAQDESADFGSPTDPWLTLGYAANMGHNNPTNVSTTDHSFPMTLAYMSSDYVNTSPSPCGETHLFGHKPPEQPTGDLSINRNSDKAHPRAQVISLENPTFLSRMGHREKQHLVDRCQHQDIPTCQPIKFIRP</sequence>
<evidence type="ECO:0000313" key="9">
    <source>
        <dbReference type="Proteomes" id="UP000286415"/>
    </source>
</evidence>
<dbReference type="SMART" id="SM00353">
    <property type="entry name" value="HLH"/>
    <property type="match status" value="1"/>
</dbReference>
<dbReference type="InterPro" id="IPR000014">
    <property type="entry name" value="PAS"/>
</dbReference>
<dbReference type="InterPro" id="IPR011598">
    <property type="entry name" value="bHLH_dom"/>
</dbReference>
<dbReference type="Gene3D" id="4.10.280.10">
    <property type="entry name" value="Helix-loop-helix DNA-binding domain"/>
    <property type="match status" value="1"/>
</dbReference>
<dbReference type="InterPro" id="IPR013655">
    <property type="entry name" value="PAS_fold_3"/>
</dbReference>
<feature type="compositionally biased region" description="Polar residues" evidence="7">
    <location>
        <begin position="197"/>
        <end position="211"/>
    </location>
</feature>
<organism evidence="8 9">
    <name type="scientific">Clonorchis sinensis</name>
    <name type="common">Chinese liver fluke</name>
    <dbReference type="NCBI Taxonomy" id="79923"/>
    <lineage>
        <taxon>Eukaryota</taxon>
        <taxon>Metazoa</taxon>
        <taxon>Spiralia</taxon>
        <taxon>Lophotrochozoa</taxon>
        <taxon>Platyhelminthes</taxon>
        <taxon>Trematoda</taxon>
        <taxon>Digenea</taxon>
        <taxon>Opisthorchiida</taxon>
        <taxon>Opisthorchiata</taxon>
        <taxon>Opisthorchiidae</taxon>
        <taxon>Clonorchis</taxon>
    </lineage>
</organism>
<dbReference type="AlphaFoldDB" id="A0A419Q126"/>
<evidence type="ECO:0000256" key="2">
    <source>
        <dbReference type="ARBA" id="ARBA00022737"/>
    </source>
</evidence>
<keyword evidence="6" id="KW-0539">Nucleus</keyword>
<dbReference type="GO" id="GO:0005634">
    <property type="term" value="C:nucleus"/>
    <property type="evidence" value="ECO:0007669"/>
    <property type="project" value="UniProtKB-SubCell"/>
</dbReference>
<feature type="compositionally biased region" description="Basic and acidic residues" evidence="7">
    <location>
        <begin position="215"/>
        <end position="229"/>
    </location>
</feature>
<gene>
    <name evidence="8" type="ORF">CSKR_109346</name>
</gene>
<dbReference type="GO" id="GO:0000977">
    <property type="term" value="F:RNA polymerase II transcription regulatory region sequence-specific DNA binding"/>
    <property type="evidence" value="ECO:0007669"/>
    <property type="project" value="TreeGrafter"/>
</dbReference>
<dbReference type="STRING" id="79923.A0A419Q126"/>
<dbReference type="Proteomes" id="UP000286415">
    <property type="component" value="Unassembled WGS sequence"/>
</dbReference>
<dbReference type="Pfam" id="PF00989">
    <property type="entry name" value="PAS"/>
    <property type="match status" value="1"/>
</dbReference>
<reference evidence="8 9" key="1">
    <citation type="journal article" date="2018" name="Biotechnol. Adv.">
        <title>Improved genomic resources and new bioinformatic workflow for the carcinogenic parasite Clonorchis sinensis: Biotechnological implications.</title>
        <authorList>
            <person name="Wang D."/>
            <person name="Korhonen P.K."/>
            <person name="Gasser R.B."/>
            <person name="Young N.D."/>
        </authorList>
    </citation>
    <scope>NUCLEOTIDE SEQUENCE [LARGE SCALE GENOMIC DNA]</scope>
    <source>
        <strain evidence="8">Cs-k2</strain>
    </source>
</reference>
<keyword evidence="2" id="KW-0677">Repeat</keyword>
<dbReference type="PROSITE" id="PS50112">
    <property type="entry name" value="PAS"/>
    <property type="match status" value="2"/>
</dbReference>
<dbReference type="Pfam" id="PF08447">
    <property type="entry name" value="PAS_3"/>
    <property type="match status" value="1"/>
</dbReference>
<dbReference type="InterPro" id="IPR036638">
    <property type="entry name" value="HLH_DNA-bd_sf"/>
</dbReference>
<dbReference type="Pfam" id="PF23171">
    <property type="entry name" value="bHLH_HIF1A"/>
    <property type="match status" value="1"/>
</dbReference>
<dbReference type="PROSITE" id="PS50888">
    <property type="entry name" value="BHLH"/>
    <property type="match status" value="1"/>
</dbReference>
<evidence type="ECO:0000256" key="5">
    <source>
        <dbReference type="ARBA" id="ARBA00023163"/>
    </source>
</evidence>
<evidence type="ECO:0000256" key="4">
    <source>
        <dbReference type="ARBA" id="ARBA00023125"/>
    </source>
</evidence>
<reference evidence="8 9" key="2">
    <citation type="journal article" date="2021" name="Genomics">
        <title>High-quality reference genome for Clonorchis sinensis.</title>
        <authorList>
            <person name="Young N.D."/>
            <person name="Stroehlein A.J."/>
            <person name="Kinkar L."/>
            <person name="Wang T."/>
            <person name="Sohn W.M."/>
            <person name="Chang B.C.H."/>
            <person name="Kaur P."/>
            <person name="Weisz D."/>
            <person name="Dudchenko O."/>
            <person name="Aiden E.L."/>
            <person name="Korhonen P.K."/>
            <person name="Gasser R.B."/>
        </authorList>
    </citation>
    <scope>NUCLEOTIDE SEQUENCE [LARGE SCALE GENOMIC DNA]</scope>
    <source>
        <strain evidence="8">Cs-k2</strain>
    </source>
</reference>
<accession>A0A419Q126</accession>
<keyword evidence="9" id="KW-1185">Reference proteome</keyword>
<dbReference type="SUPFAM" id="SSF55785">
    <property type="entry name" value="PYP-like sensor domain (PAS domain)"/>
    <property type="match status" value="2"/>
</dbReference>
<dbReference type="NCBIfam" id="TIGR00229">
    <property type="entry name" value="sensory_box"/>
    <property type="match status" value="1"/>
</dbReference>